<evidence type="ECO:0000313" key="13">
    <source>
        <dbReference type="Proteomes" id="UP000317839"/>
    </source>
</evidence>
<evidence type="ECO:0000313" key="12">
    <source>
        <dbReference type="EMBL" id="TQV76913.1"/>
    </source>
</evidence>
<keyword evidence="4 8" id="KW-0812">Transmembrane</keyword>
<dbReference type="PANTHER" id="PTHR38685">
    <property type="entry name" value="CELL DIVISION PROTEIN ZIPA"/>
    <property type="match status" value="1"/>
</dbReference>
<dbReference type="PANTHER" id="PTHR38685:SF1">
    <property type="entry name" value="CELL DIVISION PROTEIN ZIPA"/>
    <property type="match status" value="1"/>
</dbReference>
<proteinExistence type="inferred from homology"/>
<dbReference type="AlphaFoldDB" id="A0A545TI76"/>
<evidence type="ECO:0000256" key="4">
    <source>
        <dbReference type="ARBA" id="ARBA00022692"/>
    </source>
</evidence>
<comment type="subcellular location">
    <subcellularLocation>
        <location evidence="8">Cell inner membrane</location>
        <topology evidence="8">Single-pass type I membrane protein</topology>
    </subcellularLocation>
    <text evidence="8">Localizes to the Z ring in an FtsZ-dependent manner.</text>
</comment>
<evidence type="ECO:0000256" key="2">
    <source>
        <dbReference type="ARBA" id="ARBA00022519"/>
    </source>
</evidence>
<dbReference type="Gene3D" id="3.30.1400.10">
    <property type="entry name" value="ZipA, C-terminal FtsZ-binding domain"/>
    <property type="match status" value="1"/>
</dbReference>
<sequence length="290" mass="31943">MDWQIRIALLVTGIFVIGFIVYDFNRRKKAQAEKERLIDQMRRSAEHVDAAGFDFTGVGSARPVSADDVDTESLETAVVQADESSEPAMSETSKSSVVVSQSVPKKISQNDSNSRAEDSDAKIVKPQQKASPTEQLTLDDNPPQQAPEMVISLILQAEEGKTYHGKDFMPLVLSQGLRHGEMGIFHRHMGSGGKPGAVMYSVANAIKPGTFELANIERFETPAFAFFMTLPGPTEPVAALEGMVKTIKLFQAELGGQILDDSKSVYTEQRYQHQLDTVKEYVTKAGIYNR</sequence>
<evidence type="ECO:0000256" key="6">
    <source>
        <dbReference type="ARBA" id="ARBA00023136"/>
    </source>
</evidence>
<evidence type="ECO:0000256" key="3">
    <source>
        <dbReference type="ARBA" id="ARBA00022618"/>
    </source>
</evidence>
<keyword evidence="13" id="KW-1185">Reference proteome</keyword>
<evidence type="ECO:0000256" key="9">
    <source>
        <dbReference type="RuleBase" id="RU003612"/>
    </source>
</evidence>
<keyword evidence="5 8" id="KW-1133">Transmembrane helix</keyword>
<dbReference type="InterPro" id="IPR007449">
    <property type="entry name" value="ZipA_FtsZ-bd_C"/>
</dbReference>
<keyword evidence="3 8" id="KW-0132">Cell division</keyword>
<dbReference type="EMBL" id="VIKR01000001">
    <property type="protein sequence ID" value="TQV76913.1"/>
    <property type="molecule type" value="Genomic_DNA"/>
</dbReference>
<feature type="domain" description="ZipA C-terminal FtsZ-binding" evidence="11">
    <location>
        <begin position="147"/>
        <end position="278"/>
    </location>
</feature>
<evidence type="ECO:0000256" key="10">
    <source>
        <dbReference type="SAM" id="MobiDB-lite"/>
    </source>
</evidence>
<dbReference type="NCBIfam" id="TIGR02205">
    <property type="entry name" value="septum_zipA"/>
    <property type="match status" value="1"/>
</dbReference>
<dbReference type="HAMAP" id="MF_00509">
    <property type="entry name" value="ZipA"/>
    <property type="match status" value="1"/>
</dbReference>
<dbReference type="InterPro" id="IPR036765">
    <property type="entry name" value="ZipA_FtsZ-bd_C_sf"/>
</dbReference>
<dbReference type="SUPFAM" id="SSF64383">
    <property type="entry name" value="Cell-division protein ZipA, C-terminal domain"/>
    <property type="match status" value="1"/>
</dbReference>
<dbReference type="GO" id="GO:0000917">
    <property type="term" value="P:division septum assembly"/>
    <property type="evidence" value="ECO:0007669"/>
    <property type="project" value="TreeGrafter"/>
</dbReference>
<dbReference type="InterPro" id="IPR011919">
    <property type="entry name" value="Cell_div_ZipA"/>
</dbReference>
<gene>
    <name evidence="8 12" type="primary">zipA</name>
    <name evidence="12" type="ORF">FLL45_02875</name>
</gene>
<comment type="subunit">
    <text evidence="8">Interacts with FtsZ via their C-terminal domains.</text>
</comment>
<protein>
    <recommendedName>
        <fullName evidence="8 9">Cell division protein ZipA</fullName>
    </recommendedName>
</protein>
<organism evidence="12 13">
    <name type="scientific">Aliikangiella marina</name>
    <dbReference type="NCBI Taxonomy" id="1712262"/>
    <lineage>
        <taxon>Bacteria</taxon>
        <taxon>Pseudomonadati</taxon>
        <taxon>Pseudomonadota</taxon>
        <taxon>Gammaproteobacteria</taxon>
        <taxon>Oceanospirillales</taxon>
        <taxon>Pleioneaceae</taxon>
        <taxon>Aliikangiella</taxon>
    </lineage>
</organism>
<feature type="compositionally biased region" description="Basic and acidic residues" evidence="10">
    <location>
        <begin position="114"/>
        <end position="123"/>
    </location>
</feature>
<reference evidence="12 13" key="1">
    <citation type="submission" date="2019-06" db="EMBL/GenBank/DDBJ databases">
        <title>Draft genome of Aliikangiella marina GYP-15.</title>
        <authorList>
            <person name="Wang G."/>
        </authorList>
    </citation>
    <scope>NUCLEOTIDE SEQUENCE [LARGE SCALE GENOMIC DNA]</scope>
    <source>
        <strain evidence="12 13">GYP-15</strain>
    </source>
</reference>
<accession>A0A545TI76</accession>
<dbReference type="GO" id="GO:0032153">
    <property type="term" value="C:cell division site"/>
    <property type="evidence" value="ECO:0007669"/>
    <property type="project" value="UniProtKB-UniRule"/>
</dbReference>
<comment type="caution">
    <text evidence="12">The sequence shown here is derived from an EMBL/GenBank/DDBJ whole genome shotgun (WGS) entry which is preliminary data.</text>
</comment>
<feature type="region of interest" description="Disordered" evidence="10">
    <location>
        <begin position="79"/>
        <end position="144"/>
    </location>
</feature>
<feature type="compositionally biased region" description="Polar residues" evidence="10">
    <location>
        <begin position="128"/>
        <end position="138"/>
    </location>
</feature>
<dbReference type="RefSeq" id="WP_142888273.1">
    <property type="nucleotide sequence ID" value="NZ_VIKR01000001.1"/>
</dbReference>
<keyword evidence="1 8" id="KW-1003">Cell membrane</keyword>
<dbReference type="GO" id="GO:0005886">
    <property type="term" value="C:plasma membrane"/>
    <property type="evidence" value="ECO:0007669"/>
    <property type="project" value="UniProtKB-SubCell"/>
</dbReference>
<feature type="compositionally biased region" description="Low complexity" evidence="10">
    <location>
        <begin position="90"/>
        <end position="107"/>
    </location>
</feature>
<evidence type="ECO:0000259" key="11">
    <source>
        <dbReference type="SMART" id="SM00771"/>
    </source>
</evidence>
<dbReference type="Proteomes" id="UP000317839">
    <property type="component" value="Unassembled WGS sequence"/>
</dbReference>
<evidence type="ECO:0000256" key="7">
    <source>
        <dbReference type="ARBA" id="ARBA00023306"/>
    </source>
</evidence>
<keyword evidence="7 8" id="KW-0131">Cell cycle</keyword>
<feature type="transmembrane region" description="Helical" evidence="8">
    <location>
        <begin position="6"/>
        <end position="24"/>
    </location>
</feature>
<comment type="function">
    <text evidence="8 9">Essential cell division protein that stabilizes the FtsZ protofilaments by cross-linking them and that serves as a cytoplasmic membrane anchor for the Z ring. Also required for the recruitment to the septal ring of downstream cell division proteins.</text>
</comment>
<evidence type="ECO:0000256" key="8">
    <source>
        <dbReference type="HAMAP-Rule" id="MF_00509"/>
    </source>
</evidence>
<dbReference type="Pfam" id="PF04354">
    <property type="entry name" value="ZipA_C"/>
    <property type="match status" value="1"/>
</dbReference>
<dbReference type="GO" id="GO:0043093">
    <property type="term" value="P:FtsZ-dependent cytokinesis"/>
    <property type="evidence" value="ECO:0007669"/>
    <property type="project" value="UniProtKB-UniRule"/>
</dbReference>
<keyword evidence="2 8" id="KW-0997">Cell inner membrane</keyword>
<evidence type="ECO:0000256" key="5">
    <source>
        <dbReference type="ARBA" id="ARBA00022989"/>
    </source>
</evidence>
<evidence type="ECO:0000256" key="1">
    <source>
        <dbReference type="ARBA" id="ARBA00022475"/>
    </source>
</evidence>
<dbReference type="OrthoDB" id="7054914at2"/>
<name>A0A545TI76_9GAMM</name>
<comment type="similarity">
    <text evidence="8 9">Belongs to the ZipA family.</text>
</comment>
<dbReference type="SMART" id="SM00771">
    <property type="entry name" value="ZipA_C"/>
    <property type="match status" value="1"/>
</dbReference>
<keyword evidence="6 8" id="KW-0472">Membrane</keyword>